<comment type="caution">
    <text evidence="6">The sequence shown here is derived from an EMBL/GenBank/DDBJ whole genome shotgun (WGS) entry which is preliminary data.</text>
</comment>
<comment type="similarity">
    <text evidence="2">Belongs to the NPC2 family.</text>
</comment>
<dbReference type="InterPro" id="IPR039670">
    <property type="entry name" value="NPC2-like"/>
</dbReference>
<reference evidence="6 7" key="1">
    <citation type="journal article" date="2024" name="BMC Genomics">
        <title>De novo assembly and annotation of Popillia japonica's genome with initial clues to its potential as an invasive pest.</title>
        <authorList>
            <person name="Cucini C."/>
            <person name="Boschi S."/>
            <person name="Funari R."/>
            <person name="Cardaioli E."/>
            <person name="Iannotti N."/>
            <person name="Marturano G."/>
            <person name="Paoli F."/>
            <person name="Bruttini M."/>
            <person name="Carapelli A."/>
            <person name="Frati F."/>
            <person name="Nardi F."/>
        </authorList>
    </citation>
    <scope>NUCLEOTIDE SEQUENCE [LARGE SCALE GENOMIC DNA]</scope>
    <source>
        <strain evidence="6">DMR45628</strain>
    </source>
</reference>
<dbReference type="GO" id="GO:0032934">
    <property type="term" value="F:sterol binding"/>
    <property type="evidence" value="ECO:0007669"/>
    <property type="project" value="InterPro"/>
</dbReference>
<keyword evidence="4" id="KW-0732">Signal</keyword>
<dbReference type="PROSITE" id="PS51257">
    <property type="entry name" value="PROKAR_LIPOPROTEIN"/>
    <property type="match status" value="1"/>
</dbReference>
<dbReference type="PANTHER" id="PTHR11306">
    <property type="entry name" value="NIEMANN PICK TYPE C2 PROTEIN NPC2-RELATED"/>
    <property type="match status" value="1"/>
</dbReference>
<feature type="signal peptide" evidence="4">
    <location>
        <begin position="1"/>
        <end position="20"/>
    </location>
</feature>
<dbReference type="GO" id="GO:0015918">
    <property type="term" value="P:sterol transport"/>
    <property type="evidence" value="ECO:0007669"/>
    <property type="project" value="InterPro"/>
</dbReference>
<gene>
    <name evidence="6" type="ORF">QE152_g22526</name>
</gene>
<comment type="subcellular location">
    <subcellularLocation>
        <location evidence="1">Secreted</location>
    </subcellularLocation>
</comment>
<evidence type="ECO:0000256" key="3">
    <source>
        <dbReference type="ARBA" id="ARBA00022525"/>
    </source>
</evidence>
<feature type="chain" id="PRO_5043968335" evidence="4">
    <location>
        <begin position="21"/>
        <end position="154"/>
    </location>
</feature>
<evidence type="ECO:0000256" key="4">
    <source>
        <dbReference type="SAM" id="SignalP"/>
    </source>
</evidence>
<dbReference type="PANTHER" id="PTHR11306:SF68">
    <property type="entry name" value="NPC INTRACELLULAR CHOLESTEROL TRANSPORTER 2"/>
    <property type="match status" value="1"/>
</dbReference>
<keyword evidence="7" id="KW-1185">Reference proteome</keyword>
<dbReference type="InterPro" id="IPR003172">
    <property type="entry name" value="ML_dom"/>
</dbReference>
<evidence type="ECO:0000313" key="7">
    <source>
        <dbReference type="Proteomes" id="UP001458880"/>
    </source>
</evidence>
<dbReference type="FunFam" id="2.60.40.770:FF:000001">
    <property type="entry name" value="NPC intracellular cholesterol transporter 2"/>
    <property type="match status" value="1"/>
</dbReference>
<dbReference type="InterPro" id="IPR014756">
    <property type="entry name" value="Ig_E-set"/>
</dbReference>
<dbReference type="EMBL" id="JASPKY010000217">
    <property type="protein sequence ID" value="KAK9719674.1"/>
    <property type="molecule type" value="Genomic_DNA"/>
</dbReference>
<dbReference type="Gene3D" id="2.60.40.770">
    <property type="match status" value="1"/>
</dbReference>
<dbReference type="AlphaFoldDB" id="A0AAW1KKQ6"/>
<keyword evidence="3" id="KW-0964">Secreted</keyword>
<dbReference type="Proteomes" id="UP001458880">
    <property type="component" value="Unassembled WGS sequence"/>
</dbReference>
<dbReference type="SUPFAM" id="SSF81296">
    <property type="entry name" value="E set domains"/>
    <property type="match status" value="1"/>
</dbReference>
<name>A0AAW1KKQ6_POPJA</name>
<evidence type="ECO:0000313" key="6">
    <source>
        <dbReference type="EMBL" id="KAK9719674.1"/>
    </source>
</evidence>
<sequence>MKQFVGSVVLIIASSAFVSCDAPVTDCENGVSLPLQTQINDCEVSPCELERGTTAVLNITFRAPYYIEEIRPEVIATVFGVSLTYPLEESDGCKSLLNIRCPIDADEIVRYQLQMPILLSYPTFSIQMNFSIYDEYNNGLACFVVATKVVVAGS</sequence>
<feature type="domain" description="MD-2-related lipid-recognition" evidence="5">
    <location>
        <begin position="24"/>
        <end position="147"/>
    </location>
</feature>
<evidence type="ECO:0000259" key="5">
    <source>
        <dbReference type="SMART" id="SM00737"/>
    </source>
</evidence>
<evidence type="ECO:0000256" key="2">
    <source>
        <dbReference type="ARBA" id="ARBA00006370"/>
    </source>
</evidence>
<proteinExistence type="inferred from homology"/>
<dbReference type="Pfam" id="PF02221">
    <property type="entry name" value="E1_DerP2_DerF2"/>
    <property type="match status" value="1"/>
</dbReference>
<protein>
    <submittedName>
        <fullName evidence="6">ML domain</fullName>
    </submittedName>
</protein>
<evidence type="ECO:0000256" key="1">
    <source>
        <dbReference type="ARBA" id="ARBA00004613"/>
    </source>
</evidence>
<accession>A0AAW1KKQ6</accession>
<dbReference type="GO" id="GO:0005576">
    <property type="term" value="C:extracellular region"/>
    <property type="evidence" value="ECO:0007669"/>
    <property type="project" value="UniProtKB-SubCell"/>
</dbReference>
<dbReference type="SMART" id="SM00737">
    <property type="entry name" value="ML"/>
    <property type="match status" value="1"/>
</dbReference>
<organism evidence="6 7">
    <name type="scientific">Popillia japonica</name>
    <name type="common">Japanese beetle</name>
    <dbReference type="NCBI Taxonomy" id="7064"/>
    <lineage>
        <taxon>Eukaryota</taxon>
        <taxon>Metazoa</taxon>
        <taxon>Ecdysozoa</taxon>
        <taxon>Arthropoda</taxon>
        <taxon>Hexapoda</taxon>
        <taxon>Insecta</taxon>
        <taxon>Pterygota</taxon>
        <taxon>Neoptera</taxon>
        <taxon>Endopterygota</taxon>
        <taxon>Coleoptera</taxon>
        <taxon>Polyphaga</taxon>
        <taxon>Scarabaeiformia</taxon>
        <taxon>Scarabaeidae</taxon>
        <taxon>Rutelinae</taxon>
        <taxon>Popillia</taxon>
    </lineage>
</organism>